<dbReference type="SUPFAM" id="SSF111369">
    <property type="entry name" value="HlyD-like secretion proteins"/>
    <property type="match status" value="1"/>
</dbReference>
<evidence type="ECO:0000259" key="11">
    <source>
        <dbReference type="Pfam" id="PF26002"/>
    </source>
</evidence>
<evidence type="ECO:0000313" key="12">
    <source>
        <dbReference type="EMBL" id="MDE8651825.1"/>
    </source>
</evidence>
<evidence type="ECO:0000256" key="7">
    <source>
        <dbReference type="ARBA" id="ARBA00022989"/>
    </source>
</evidence>
<keyword evidence="6" id="KW-0812">Transmembrane</keyword>
<evidence type="ECO:0000256" key="9">
    <source>
        <dbReference type="RuleBase" id="RU365093"/>
    </source>
</evidence>
<proteinExistence type="inferred from homology"/>
<dbReference type="EMBL" id="JARESE010000020">
    <property type="protein sequence ID" value="MDE8651825.1"/>
    <property type="molecule type" value="Genomic_DNA"/>
</dbReference>
<dbReference type="Proteomes" id="UP001216253">
    <property type="component" value="Unassembled WGS sequence"/>
</dbReference>
<dbReference type="InterPro" id="IPR058625">
    <property type="entry name" value="MdtA-like_BSH"/>
</dbReference>
<evidence type="ECO:0000256" key="1">
    <source>
        <dbReference type="ARBA" id="ARBA00004377"/>
    </source>
</evidence>
<evidence type="ECO:0000256" key="4">
    <source>
        <dbReference type="ARBA" id="ARBA00022475"/>
    </source>
</evidence>
<dbReference type="PANTHER" id="PTHR30386:SF26">
    <property type="entry name" value="TRANSPORT PROTEIN COMB"/>
    <property type="match status" value="1"/>
</dbReference>
<comment type="similarity">
    <text evidence="2 9">Belongs to the membrane fusion protein (MFP) (TC 8.A.1) family.</text>
</comment>
<sequence>MLSPSFKNRWFNQSTMVIFGILAFLVLAVAWSFWAELDQVSRAPGQVIPTGRIQVIQSTDGGQIEKIFVREGDHVKQGQLLVQLDDVKIRASVSEAQGKVASLMSTMARINAELFDRPLTFPAEVQAWPEFVSNQTLLYNKRRQALNDQLSALREMLGLMKQELNMNMPLLAQGDVSKADVLRLQRSVSDIESQMVNVKNKYLQDLQAEYTKTEEDLVTAREVLAQRSDALKDTQIRAPVDGIVKNIKLTTLGGVLRPSDEVLTIVPTGDELIVEAKMSPKDIAYVRVGQKANVKFDAYDSAIYGSARGDVTYISPDTLTEQTPNGESVYYRVHVKVDTSPMKPHLVGEKIEIQPGMTATAEIQTGKNTVWHYLTKPINKTMGEAMTER</sequence>
<protein>
    <recommendedName>
        <fullName evidence="9">Membrane fusion protein (MFP) family protein</fullName>
    </recommendedName>
</protein>
<keyword evidence="5 9" id="KW-0997">Cell inner membrane</keyword>
<dbReference type="InterPro" id="IPR010129">
    <property type="entry name" value="T1SS_HlyD"/>
</dbReference>
<accession>A0ABT5WP62</accession>
<organism evidence="12 13">
    <name type="scientific">Novosphingobium album</name>
    <name type="common">ex Liu et al. 2023</name>
    <dbReference type="NCBI Taxonomy" id="3031130"/>
    <lineage>
        <taxon>Bacteria</taxon>
        <taxon>Pseudomonadati</taxon>
        <taxon>Pseudomonadota</taxon>
        <taxon>Alphaproteobacteria</taxon>
        <taxon>Sphingomonadales</taxon>
        <taxon>Sphingomonadaceae</taxon>
        <taxon>Novosphingobium</taxon>
    </lineage>
</organism>
<name>A0ABT5WP62_9SPHN</name>
<dbReference type="InterPro" id="IPR050739">
    <property type="entry name" value="MFP"/>
</dbReference>
<dbReference type="RefSeq" id="WP_275227914.1">
    <property type="nucleotide sequence ID" value="NZ_JARESE010000020.1"/>
</dbReference>
<evidence type="ECO:0000256" key="3">
    <source>
        <dbReference type="ARBA" id="ARBA00022448"/>
    </source>
</evidence>
<dbReference type="PANTHER" id="PTHR30386">
    <property type="entry name" value="MEMBRANE FUSION SUBUNIT OF EMRAB-TOLC MULTIDRUG EFFLUX PUMP"/>
    <property type="match status" value="1"/>
</dbReference>
<dbReference type="Pfam" id="PF25917">
    <property type="entry name" value="BSH_RND"/>
    <property type="match status" value="1"/>
</dbReference>
<evidence type="ECO:0000256" key="6">
    <source>
        <dbReference type="ARBA" id="ARBA00022692"/>
    </source>
</evidence>
<gene>
    <name evidence="12" type="ORF">PYV00_08820</name>
</gene>
<feature type="domain" description="Multidrug resistance protein MdtA-like barrel-sandwich hybrid" evidence="10">
    <location>
        <begin position="58"/>
        <end position="250"/>
    </location>
</feature>
<keyword evidence="4 9" id="KW-1003">Cell membrane</keyword>
<dbReference type="NCBIfam" id="TIGR01843">
    <property type="entry name" value="type_I_hlyD"/>
    <property type="match status" value="1"/>
</dbReference>
<dbReference type="InterPro" id="IPR058982">
    <property type="entry name" value="Beta-barrel_AprE"/>
</dbReference>
<keyword evidence="13" id="KW-1185">Reference proteome</keyword>
<keyword evidence="7" id="KW-1133">Transmembrane helix</keyword>
<dbReference type="Gene3D" id="2.40.30.170">
    <property type="match status" value="1"/>
</dbReference>
<dbReference type="PRINTS" id="PR01490">
    <property type="entry name" value="RTXTOXIND"/>
</dbReference>
<keyword evidence="3 9" id="KW-0813">Transport</keyword>
<keyword evidence="8" id="KW-0472">Membrane</keyword>
<comment type="subcellular location">
    <subcellularLocation>
        <location evidence="1 9">Cell inner membrane</location>
        <topology evidence="1 9">Single-pass membrane protein</topology>
    </subcellularLocation>
</comment>
<feature type="domain" description="AprE-like beta-barrel" evidence="11">
    <location>
        <begin position="272"/>
        <end position="366"/>
    </location>
</feature>
<reference evidence="12 13" key="1">
    <citation type="submission" date="2023-03" db="EMBL/GenBank/DDBJ databases">
        <title>NovoSphingobium album sp. nov. isolated from polycyclic aromatic hydrocarbons- and heavy-metal polluted soil.</title>
        <authorList>
            <person name="Liu Z."/>
            <person name="Wang K."/>
        </authorList>
    </citation>
    <scope>NUCLEOTIDE SEQUENCE [LARGE SCALE GENOMIC DNA]</scope>
    <source>
        <strain evidence="12 13">H3SJ31-1</strain>
    </source>
</reference>
<comment type="caution">
    <text evidence="12">The sequence shown here is derived from an EMBL/GenBank/DDBJ whole genome shotgun (WGS) entry which is preliminary data.</text>
</comment>
<evidence type="ECO:0000256" key="2">
    <source>
        <dbReference type="ARBA" id="ARBA00009477"/>
    </source>
</evidence>
<evidence type="ECO:0000313" key="13">
    <source>
        <dbReference type="Proteomes" id="UP001216253"/>
    </source>
</evidence>
<evidence type="ECO:0000256" key="8">
    <source>
        <dbReference type="ARBA" id="ARBA00023136"/>
    </source>
</evidence>
<dbReference type="Pfam" id="PF26002">
    <property type="entry name" value="Beta-barrel_AprE"/>
    <property type="match status" value="1"/>
</dbReference>
<dbReference type="Gene3D" id="2.40.50.100">
    <property type="match status" value="1"/>
</dbReference>
<evidence type="ECO:0000256" key="5">
    <source>
        <dbReference type="ARBA" id="ARBA00022519"/>
    </source>
</evidence>
<evidence type="ECO:0000259" key="10">
    <source>
        <dbReference type="Pfam" id="PF25917"/>
    </source>
</evidence>